<dbReference type="AlphaFoldDB" id="A0A1C4X117"/>
<dbReference type="SUPFAM" id="SSF53383">
    <property type="entry name" value="PLP-dependent transferases"/>
    <property type="match status" value="1"/>
</dbReference>
<dbReference type="InterPro" id="IPR023603">
    <property type="entry name" value="Low_specificity_L-TA-like"/>
</dbReference>
<evidence type="ECO:0000256" key="2">
    <source>
        <dbReference type="ARBA" id="ARBA00006966"/>
    </source>
</evidence>
<gene>
    <name evidence="7" type="ORF">GA0070564_102638</name>
</gene>
<dbReference type="InterPro" id="IPR015424">
    <property type="entry name" value="PyrdxlP-dep_Trfase"/>
</dbReference>
<comment type="similarity">
    <text evidence="2">Belongs to the threonine aldolase family.</text>
</comment>
<dbReference type="NCBIfam" id="NF041359">
    <property type="entry name" value="GntG_guanitoxin"/>
    <property type="match status" value="1"/>
</dbReference>
<keyword evidence="4" id="KW-0456">Lyase</keyword>
<evidence type="ECO:0000256" key="3">
    <source>
        <dbReference type="ARBA" id="ARBA00022898"/>
    </source>
</evidence>
<dbReference type="EMBL" id="FMCX01000002">
    <property type="protein sequence ID" value="SCF02146.1"/>
    <property type="molecule type" value="Genomic_DNA"/>
</dbReference>
<dbReference type="PANTHER" id="PTHR48097:SF9">
    <property type="entry name" value="L-THREONINE ALDOLASE"/>
    <property type="match status" value="1"/>
</dbReference>
<dbReference type="InterPro" id="IPR015421">
    <property type="entry name" value="PyrdxlP-dep_Trfase_major"/>
</dbReference>
<feature type="domain" description="Aromatic amino acid beta-eliminating lyase/threonine aldolase" evidence="6">
    <location>
        <begin position="3"/>
        <end position="289"/>
    </location>
</feature>
<name>A0A1C4X117_9ACTN</name>
<evidence type="ECO:0000256" key="1">
    <source>
        <dbReference type="ARBA" id="ARBA00001933"/>
    </source>
</evidence>
<accession>A0A1C4X117</accession>
<dbReference type="GO" id="GO:0006567">
    <property type="term" value="P:L-threonine catabolic process"/>
    <property type="evidence" value="ECO:0007669"/>
    <property type="project" value="TreeGrafter"/>
</dbReference>
<evidence type="ECO:0000256" key="5">
    <source>
        <dbReference type="PIRSR" id="PIRSR017617-1"/>
    </source>
</evidence>
<feature type="modified residue" description="N6-(pyridoxal phosphate)lysine" evidence="5">
    <location>
        <position position="202"/>
    </location>
</feature>
<dbReference type="Gene3D" id="3.90.1150.10">
    <property type="entry name" value="Aspartate Aminotransferase, domain 1"/>
    <property type="match status" value="1"/>
</dbReference>
<evidence type="ECO:0000313" key="8">
    <source>
        <dbReference type="Proteomes" id="UP000199504"/>
    </source>
</evidence>
<dbReference type="FunFam" id="3.40.640.10:FF:000030">
    <property type="entry name" value="Low-specificity L-threonine aldolase"/>
    <property type="match status" value="1"/>
</dbReference>
<evidence type="ECO:0000256" key="4">
    <source>
        <dbReference type="ARBA" id="ARBA00023239"/>
    </source>
</evidence>
<dbReference type="Pfam" id="PF01212">
    <property type="entry name" value="Beta_elim_lyase"/>
    <property type="match status" value="1"/>
</dbReference>
<dbReference type="OrthoDB" id="9774495at2"/>
<evidence type="ECO:0000259" key="6">
    <source>
        <dbReference type="Pfam" id="PF01212"/>
    </source>
</evidence>
<reference evidence="8" key="1">
    <citation type="submission" date="2016-06" db="EMBL/GenBank/DDBJ databases">
        <authorList>
            <person name="Varghese N."/>
            <person name="Submissions Spin"/>
        </authorList>
    </citation>
    <scope>NUCLEOTIDE SEQUENCE [LARGE SCALE GENOMIC DNA]</scope>
    <source>
        <strain evidence="8">DSM 44830</strain>
    </source>
</reference>
<organism evidence="7 8">
    <name type="scientific">Micromonospora mirobrigensis</name>
    <dbReference type="NCBI Taxonomy" id="262898"/>
    <lineage>
        <taxon>Bacteria</taxon>
        <taxon>Bacillati</taxon>
        <taxon>Actinomycetota</taxon>
        <taxon>Actinomycetes</taxon>
        <taxon>Micromonosporales</taxon>
        <taxon>Micromonosporaceae</taxon>
        <taxon>Micromonospora</taxon>
    </lineage>
</organism>
<keyword evidence="8" id="KW-1185">Reference proteome</keyword>
<dbReference type="GO" id="GO:0006545">
    <property type="term" value="P:glycine biosynthetic process"/>
    <property type="evidence" value="ECO:0007669"/>
    <property type="project" value="TreeGrafter"/>
</dbReference>
<dbReference type="GO" id="GO:0005829">
    <property type="term" value="C:cytosol"/>
    <property type="evidence" value="ECO:0007669"/>
    <property type="project" value="TreeGrafter"/>
</dbReference>
<dbReference type="STRING" id="262898.GA0070564_102638"/>
<dbReference type="PIRSF" id="PIRSF017617">
    <property type="entry name" value="Thr_aldolase"/>
    <property type="match status" value="1"/>
</dbReference>
<proteinExistence type="inferred from homology"/>
<dbReference type="InterPro" id="IPR001597">
    <property type="entry name" value="ArAA_b-elim_lyase/Thr_aldolase"/>
</dbReference>
<evidence type="ECO:0000313" key="7">
    <source>
        <dbReference type="EMBL" id="SCF02146.1"/>
    </source>
</evidence>
<sequence length="353" mass="36453">MIELRSDTFTLPSAAMRSAMATAPLGDDVYGEDPTVLRLERLAADRLGKAAACLMPSGTMANLAALMAHAPRGAKAIVGSESDIYLYEAAGATVCGGISYEPIRNLPDGTLPLASIAAAFPEDDEDPQFAPAAVICLENTQNRCGGVVLPDGYAAEVAALARTRGVAVHLDGARIFNAAVARGVPPAELAQHADTVQFCLSKGLAAPIGSMVAGDEATLLRVRRIRKMLGGGMRQAGVIAAAGILAIDEAAERLSTDHAHARLMAEGLAAIPGVTLDPPQTNSILLRVAGRDPEEVVRMAASAGVAVNTFGHGRIRAVIHCGVTTGDVHEAVSRLAKVITHSEPRLNGAGSPR</sequence>
<protein>
    <submittedName>
        <fullName evidence="7">L-threonine aldolase</fullName>
    </submittedName>
</protein>
<keyword evidence="3" id="KW-0663">Pyridoxal phosphate</keyword>
<dbReference type="Gene3D" id="3.40.640.10">
    <property type="entry name" value="Type I PLP-dependent aspartate aminotransferase-like (Major domain)"/>
    <property type="match status" value="1"/>
</dbReference>
<dbReference type="InterPro" id="IPR015422">
    <property type="entry name" value="PyrdxlP-dep_Trfase_small"/>
</dbReference>
<dbReference type="GO" id="GO:0008732">
    <property type="term" value="F:L-allo-threonine aldolase activity"/>
    <property type="evidence" value="ECO:0007669"/>
    <property type="project" value="TreeGrafter"/>
</dbReference>
<dbReference type="PANTHER" id="PTHR48097">
    <property type="entry name" value="L-THREONINE ALDOLASE-RELATED"/>
    <property type="match status" value="1"/>
</dbReference>
<dbReference type="Proteomes" id="UP000199504">
    <property type="component" value="Unassembled WGS sequence"/>
</dbReference>
<comment type="cofactor">
    <cofactor evidence="1">
        <name>pyridoxal 5'-phosphate</name>
        <dbReference type="ChEBI" id="CHEBI:597326"/>
    </cofactor>
</comment>